<keyword evidence="2 5" id="KW-0812">Transmembrane</keyword>
<keyword evidence="4 5" id="KW-0472">Membrane</keyword>
<evidence type="ECO:0008006" key="8">
    <source>
        <dbReference type="Google" id="ProtNLM"/>
    </source>
</evidence>
<evidence type="ECO:0000313" key="6">
    <source>
        <dbReference type="EMBL" id="RQP23130.1"/>
    </source>
</evidence>
<keyword evidence="7" id="KW-1185">Reference proteome</keyword>
<evidence type="ECO:0000256" key="3">
    <source>
        <dbReference type="ARBA" id="ARBA00022989"/>
    </source>
</evidence>
<organism evidence="6 7">
    <name type="scientific">Piscinibacter terrae</name>
    <dbReference type="NCBI Taxonomy" id="2496871"/>
    <lineage>
        <taxon>Bacteria</taxon>
        <taxon>Pseudomonadati</taxon>
        <taxon>Pseudomonadota</taxon>
        <taxon>Betaproteobacteria</taxon>
        <taxon>Burkholderiales</taxon>
        <taxon>Sphaerotilaceae</taxon>
        <taxon>Piscinibacter</taxon>
    </lineage>
</organism>
<dbReference type="Gene3D" id="1.20.120.550">
    <property type="entry name" value="Membrane associated eicosanoid/glutathione metabolism-like domain"/>
    <property type="match status" value="1"/>
</dbReference>
<protein>
    <recommendedName>
        <fullName evidence="8">MAPEG family protein</fullName>
    </recommendedName>
</protein>
<gene>
    <name evidence="6" type="ORF">DZC73_18605</name>
</gene>
<evidence type="ECO:0000313" key="7">
    <source>
        <dbReference type="Proteomes" id="UP000267464"/>
    </source>
</evidence>
<keyword evidence="3 5" id="KW-1133">Transmembrane helix</keyword>
<evidence type="ECO:0000256" key="2">
    <source>
        <dbReference type="ARBA" id="ARBA00022692"/>
    </source>
</evidence>
<dbReference type="InterPro" id="IPR001129">
    <property type="entry name" value="Membr-assoc_MAPEG"/>
</dbReference>
<dbReference type="SUPFAM" id="SSF161084">
    <property type="entry name" value="MAPEG domain-like"/>
    <property type="match status" value="1"/>
</dbReference>
<proteinExistence type="predicted"/>
<dbReference type="RefSeq" id="WP_124541876.1">
    <property type="nucleotide sequence ID" value="NZ_QUSW01000005.1"/>
</dbReference>
<dbReference type="AlphaFoldDB" id="A0A3N7HLX3"/>
<sequence length="87" mass="9458">MRAHSNFAEYVPLALLLLAFMETGGAGPVFLHAMGASLLVGRVVHAYGVSQLKERFAFRVVGMTLTFVPLLACASRLLIQRLPLAFL</sequence>
<dbReference type="PANTHER" id="PTHR35814">
    <property type="match status" value="1"/>
</dbReference>
<reference evidence="6 7" key="2">
    <citation type="submission" date="2018-12" db="EMBL/GenBank/DDBJ databases">
        <title>Rhizobacter gummiphilus sp. nov., a rubber-degrading bacterium isolated from the soil of a botanical garden in Japan.</title>
        <authorList>
            <person name="Shunsuke S.S."/>
        </authorList>
    </citation>
    <scope>NUCLEOTIDE SEQUENCE [LARGE SCALE GENOMIC DNA]</scope>
    <source>
        <strain evidence="6 7">S-16</strain>
    </source>
</reference>
<comment type="subcellular location">
    <subcellularLocation>
        <location evidence="1">Membrane</location>
    </subcellularLocation>
</comment>
<evidence type="ECO:0000256" key="1">
    <source>
        <dbReference type="ARBA" id="ARBA00004370"/>
    </source>
</evidence>
<name>A0A3N7HLX3_9BURK</name>
<dbReference type="PANTHER" id="PTHR35814:SF1">
    <property type="entry name" value="GLUTATHIONE S-TRANSFERASE-RELATED"/>
    <property type="match status" value="1"/>
</dbReference>
<reference evidence="6 7" key="1">
    <citation type="submission" date="2018-08" db="EMBL/GenBank/DDBJ databases">
        <authorList>
            <person name="Khan S.A."/>
            <person name="Jeon C.O."/>
            <person name="Chun B.H."/>
            <person name="Jeong S.E."/>
        </authorList>
    </citation>
    <scope>NUCLEOTIDE SEQUENCE [LARGE SCALE GENOMIC DNA]</scope>
    <source>
        <strain evidence="6 7">S-16</strain>
    </source>
</reference>
<dbReference type="Proteomes" id="UP000267464">
    <property type="component" value="Unassembled WGS sequence"/>
</dbReference>
<dbReference type="InterPro" id="IPR023352">
    <property type="entry name" value="MAPEG-like_dom_sf"/>
</dbReference>
<dbReference type="GO" id="GO:0016020">
    <property type="term" value="C:membrane"/>
    <property type="evidence" value="ECO:0007669"/>
    <property type="project" value="UniProtKB-SubCell"/>
</dbReference>
<dbReference type="EMBL" id="QUSW01000005">
    <property type="protein sequence ID" value="RQP23130.1"/>
    <property type="molecule type" value="Genomic_DNA"/>
</dbReference>
<evidence type="ECO:0000256" key="4">
    <source>
        <dbReference type="ARBA" id="ARBA00023136"/>
    </source>
</evidence>
<feature type="transmembrane region" description="Helical" evidence="5">
    <location>
        <begin position="57"/>
        <end position="79"/>
    </location>
</feature>
<evidence type="ECO:0000256" key="5">
    <source>
        <dbReference type="SAM" id="Phobius"/>
    </source>
</evidence>
<accession>A0A3N7HLX3</accession>
<comment type="caution">
    <text evidence="6">The sequence shown here is derived from an EMBL/GenBank/DDBJ whole genome shotgun (WGS) entry which is preliminary data.</text>
</comment>
<dbReference type="OrthoDB" id="8537976at2"/>
<dbReference type="Pfam" id="PF01124">
    <property type="entry name" value="MAPEG"/>
    <property type="match status" value="1"/>
</dbReference>